<evidence type="ECO:0000313" key="9">
    <source>
        <dbReference type="EMBL" id="GAA2205746.1"/>
    </source>
</evidence>
<dbReference type="NCBIfam" id="TIGR00360">
    <property type="entry name" value="ComEC_N-term"/>
    <property type="match status" value="1"/>
</dbReference>
<dbReference type="InterPro" id="IPR052159">
    <property type="entry name" value="Competence_DNA_uptake"/>
</dbReference>
<feature type="compositionally biased region" description="Polar residues" evidence="6">
    <location>
        <begin position="53"/>
        <end position="67"/>
    </location>
</feature>
<keyword evidence="2" id="KW-1003">Cell membrane</keyword>
<comment type="caution">
    <text evidence="9">The sequence shown here is derived from an EMBL/GenBank/DDBJ whole genome shotgun (WGS) entry which is preliminary data.</text>
</comment>
<accession>A0ABN3C969</accession>
<dbReference type="CDD" id="cd07731">
    <property type="entry name" value="ComA-like_MBL-fold"/>
    <property type="match status" value="1"/>
</dbReference>
<dbReference type="InterPro" id="IPR035681">
    <property type="entry name" value="ComA-like_MBL"/>
</dbReference>
<feature type="domain" description="Metallo-beta-lactamase" evidence="8">
    <location>
        <begin position="733"/>
        <end position="931"/>
    </location>
</feature>
<evidence type="ECO:0000256" key="4">
    <source>
        <dbReference type="ARBA" id="ARBA00022989"/>
    </source>
</evidence>
<organism evidence="9 10">
    <name type="scientific">Nonomuraea monospora</name>
    <dbReference type="NCBI Taxonomy" id="568818"/>
    <lineage>
        <taxon>Bacteria</taxon>
        <taxon>Bacillati</taxon>
        <taxon>Actinomycetota</taxon>
        <taxon>Actinomycetes</taxon>
        <taxon>Streptosporangiales</taxon>
        <taxon>Streptosporangiaceae</taxon>
        <taxon>Nonomuraea</taxon>
    </lineage>
</organism>
<evidence type="ECO:0000256" key="2">
    <source>
        <dbReference type="ARBA" id="ARBA00022475"/>
    </source>
</evidence>
<evidence type="ECO:0000256" key="5">
    <source>
        <dbReference type="ARBA" id="ARBA00023136"/>
    </source>
</evidence>
<feature type="region of interest" description="Disordered" evidence="6">
    <location>
        <begin position="1"/>
        <end position="69"/>
    </location>
</feature>
<protein>
    <recommendedName>
        <fullName evidence="8">Metallo-beta-lactamase domain-containing protein</fullName>
    </recommendedName>
</protein>
<keyword evidence="3 7" id="KW-0812">Transmembrane</keyword>
<dbReference type="Pfam" id="PF00753">
    <property type="entry name" value="Lactamase_B"/>
    <property type="match status" value="1"/>
</dbReference>
<dbReference type="SMART" id="SM00849">
    <property type="entry name" value="Lactamase_B"/>
    <property type="match status" value="1"/>
</dbReference>
<feature type="region of interest" description="Disordered" evidence="6">
    <location>
        <begin position="480"/>
        <end position="567"/>
    </location>
</feature>
<feature type="transmembrane region" description="Helical" evidence="7">
    <location>
        <begin position="696"/>
        <end position="716"/>
    </location>
</feature>
<evidence type="ECO:0000256" key="6">
    <source>
        <dbReference type="SAM" id="MobiDB-lite"/>
    </source>
</evidence>
<evidence type="ECO:0000256" key="3">
    <source>
        <dbReference type="ARBA" id="ARBA00022692"/>
    </source>
</evidence>
<keyword evidence="4 7" id="KW-1133">Transmembrane helix</keyword>
<dbReference type="Proteomes" id="UP001499843">
    <property type="component" value="Unassembled WGS sequence"/>
</dbReference>
<dbReference type="InterPro" id="IPR036866">
    <property type="entry name" value="RibonucZ/Hydroxyglut_hydro"/>
</dbReference>
<sequence length="978" mass="102775">MSDMPTPRLDERHQAWADPVQEANGRAGAAEESRGRASAHREQHRSIAATDRSIATTDRSIDTTQADQDTHNRVHAWPLTLPALAAWASALILLACPPLAGTIVATIAALSAAATAWLTRSPSSPAPPKDPNTAPKARRDPEQADDRRDPGQASDRRDPGQADDRRDLGQAGWRNILLATLICTAAASASAALRIHALTTSPAAELANHNTFITAEITLTNDPERRPTRFTQESYVISADLKIIRTSTTSQAVNIPITVFATGQAWGPLLPTQTVEVSGRLASPSPGTLVAATLLARTPPRVLTPPSTLQTAAGTLRAGLRAAADVLPPDQRGLLPGLVVGDVSRMDPQVTADLREAGLSHLNAVSGANLAIVAGATLALSRLIGISLPMRALFAAVAMLAFTVVARPSPSVLRALLMGLAAAIAMGTGRSKDGLAALSATVLFLVLFAPELARSYGFALSVTATAGILLLAPRWRDKLSGTKEENTPPDEPIHTPGKERSTPPDVPNRAPGKERTTPPDVPNRAPGKGRNTPPDEPDRTPGREESTSSEEPSGALSPASRHANPERPPYRLPRFLAEAVAVPAAAQLAVTPVLVLMSGQLTPIAVIANILVAPAVAPATLLGFGAALVAPIWPDGARLLVIPAGYAVGWIVTVARWAVNLPFATLPWPAGLPGLGLLLLATIASIPVLRRRAWRTVALTAAIAALVVVLVVRPIAAPWPPKGWLMVMCDVGQGDGLVLAAGQGRGVVVDTGPDPVTMDRCLRRLGIEDVLLIVLTHPHADHTDGLPGVLRNRRVGAVLVSPHRTGAHSSARLSALLTRDRIPEWTTPPGTRWRFGPSEVTVLAPDPSHAEMNGAGEGSAINNASVVLHVRWRAGSILLSGDLETEAQDELLHRLPIRADLLKTPHHGSNRQSPAFLASLGARAALISVGSDNTYGHPAMSTLSLLHRLGLAVYRTDQSGDLAVVEGRGRLAVIPRGP</sequence>
<evidence type="ECO:0000313" key="10">
    <source>
        <dbReference type="Proteomes" id="UP001499843"/>
    </source>
</evidence>
<dbReference type="InterPro" id="IPR004477">
    <property type="entry name" value="ComEC_N"/>
</dbReference>
<feature type="compositionally biased region" description="Basic and acidic residues" evidence="6">
    <location>
        <begin position="137"/>
        <end position="167"/>
    </location>
</feature>
<feature type="region of interest" description="Disordered" evidence="6">
    <location>
        <begin position="118"/>
        <end position="167"/>
    </location>
</feature>
<comment type="subcellular location">
    <subcellularLocation>
        <location evidence="1">Cell membrane</location>
        <topology evidence="1">Multi-pass membrane protein</topology>
    </subcellularLocation>
</comment>
<dbReference type="PANTHER" id="PTHR30619">
    <property type="entry name" value="DNA INTERNALIZATION/COMPETENCE PROTEIN COMEC/REC2"/>
    <property type="match status" value="1"/>
</dbReference>
<feature type="transmembrane region" description="Helical" evidence="7">
    <location>
        <begin position="637"/>
        <end position="658"/>
    </location>
</feature>
<feature type="compositionally biased region" description="Basic and acidic residues" evidence="6">
    <location>
        <begin position="480"/>
        <end position="502"/>
    </location>
</feature>
<evidence type="ECO:0000256" key="7">
    <source>
        <dbReference type="SAM" id="Phobius"/>
    </source>
</evidence>
<feature type="transmembrane region" description="Helical" evidence="7">
    <location>
        <begin position="604"/>
        <end position="630"/>
    </location>
</feature>
<name>A0ABN3C969_9ACTN</name>
<feature type="transmembrane region" description="Helical" evidence="7">
    <location>
        <begin position="411"/>
        <end position="427"/>
    </location>
</feature>
<dbReference type="Pfam" id="PF03772">
    <property type="entry name" value="Competence"/>
    <property type="match status" value="2"/>
</dbReference>
<reference evidence="9 10" key="1">
    <citation type="journal article" date="2019" name="Int. J. Syst. Evol. Microbiol.">
        <title>The Global Catalogue of Microorganisms (GCM) 10K type strain sequencing project: providing services to taxonomists for standard genome sequencing and annotation.</title>
        <authorList>
            <consortium name="The Broad Institute Genomics Platform"/>
            <consortium name="The Broad Institute Genome Sequencing Center for Infectious Disease"/>
            <person name="Wu L."/>
            <person name="Ma J."/>
        </authorList>
    </citation>
    <scope>NUCLEOTIDE SEQUENCE [LARGE SCALE GENOMIC DNA]</scope>
    <source>
        <strain evidence="9 10">JCM 16114</strain>
    </source>
</reference>
<dbReference type="EMBL" id="BAAAQX010000002">
    <property type="protein sequence ID" value="GAA2205746.1"/>
    <property type="molecule type" value="Genomic_DNA"/>
</dbReference>
<gene>
    <name evidence="9" type="ORF">GCM10009850_012040</name>
</gene>
<proteinExistence type="predicted"/>
<evidence type="ECO:0000259" key="8">
    <source>
        <dbReference type="SMART" id="SM00849"/>
    </source>
</evidence>
<keyword evidence="10" id="KW-1185">Reference proteome</keyword>
<dbReference type="InterPro" id="IPR001279">
    <property type="entry name" value="Metallo-B-lactamas"/>
</dbReference>
<feature type="transmembrane region" description="Helical" evidence="7">
    <location>
        <begin position="388"/>
        <end position="405"/>
    </location>
</feature>
<feature type="transmembrane region" description="Helical" evidence="7">
    <location>
        <begin position="456"/>
        <end position="473"/>
    </location>
</feature>
<feature type="transmembrane region" description="Helical" evidence="7">
    <location>
        <begin position="670"/>
        <end position="689"/>
    </location>
</feature>
<feature type="compositionally biased region" description="Basic and acidic residues" evidence="6">
    <location>
        <begin position="29"/>
        <end position="45"/>
    </location>
</feature>
<dbReference type="Gene3D" id="3.60.15.10">
    <property type="entry name" value="Ribonuclease Z/Hydroxyacylglutathione hydrolase-like"/>
    <property type="match status" value="1"/>
</dbReference>
<dbReference type="SUPFAM" id="SSF56281">
    <property type="entry name" value="Metallo-hydrolase/oxidoreductase"/>
    <property type="match status" value="1"/>
</dbReference>
<keyword evidence="5 7" id="KW-0472">Membrane</keyword>
<feature type="transmembrane region" description="Helical" evidence="7">
    <location>
        <begin position="575"/>
        <end position="598"/>
    </location>
</feature>
<evidence type="ECO:0000256" key="1">
    <source>
        <dbReference type="ARBA" id="ARBA00004651"/>
    </source>
</evidence>
<dbReference type="PANTHER" id="PTHR30619:SF1">
    <property type="entry name" value="RECOMBINATION PROTEIN 2"/>
    <property type="match status" value="1"/>
</dbReference>
<feature type="compositionally biased region" description="Basic and acidic residues" evidence="6">
    <location>
        <begin position="536"/>
        <end position="546"/>
    </location>
</feature>